<accession>A0ABX0EWN5</accession>
<gene>
    <name evidence="1" type="ORF">EWU23_04255</name>
</gene>
<protein>
    <submittedName>
        <fullName evidence="1">Uncharacterized protein</fullName>
    </submittedName>
</protein>
<dbReference type="Proteomes" id="UP001318301">
    <property type="component" value="Unassembled WGS sequence"/>
</dbReference>
<keyword evidence="2" id="KW-1185">Reference proteome</keyword>
<organism evidence="1 2">
    <name type="scientific">Aquirufa beregesia</name>
    <dbReference type="NCBI Taxonomy" id="2516556"/>
    <lineage>
        <taxon>Bacteria</taxon>
        <taxon>Pseudomonadati</taxon>
        <taxon>Bacteroidota</taxon>
        <taxon>Cytophagia</taxon>
        <taxon>Cytophagales</taxon>
        <taxon>Flectobacillaceae</taxon>
        <taxon>Aquirufa</taxon>
    </lineage>
</organism>
<name>A0ABX0EWN5_9BACT</name>
<proteinExistence type="predicted"/>
<sequence length="64" mass="7726">MEIAELEKMWEEFGDIPINDIDEIEFGFYCWEKGTSRFDIWHWFDEKLPNGIAEYVIYSIETKG</sequence>
<dbReference type="EMBL" id="SEWW01000002">
    <property type="protein sequence ID" value="NGZ43682.1"/>
    <property type="molecule type" value="Genomic_DNA"/>
</dbReference>
<comment type="caution">
    <text evidence="1">The sequence shown here is derived from an EMBL/GenBank/DDBJ whole genome shotgun (WGS) entry which is preliminary data.</text>
</comment>
<dbReference type="RefSeq" id="WP_166229051.1">
    <property type="nucleotide sequence ID" value="NZ_CBCSIJ010000005.1"/>
</dbReference>
<reference evidence="1 2" key="1">
    <citation type="submission" date="2019-02" db="EMBL/GenBank/DDBJ databases">
        <title>Genome of a new Bacteroidetes strain.</title>
        <authorList>
            <person name="Pitt A."/>
        </authorList>
    </citation>
    <scope>NUCLEOTIDE SEQUENCE [LARGE SCALE GENOMIC DNA]</scope>
    <source>
        <strain evidence="1 2">50C-KIRBA</strain>
    </source>
</reference>
<evidence type="ECO:0000313" key="2">
    <source>
        <dbReference type="Proteomes" id="UP001318301"/>
    </source>
</evidence>
<evidence type="ECO:0000313" key="1">
    <source>
        <dbReference type="EMBL" id="NGZ43682.1"/>
    </source>
</evidence>